<name>A0A091CUC5_FUKDA</name>
<sequence length="120" mass="13529">MWAFPGVACAGAEDQGFLAAWLRGATVRAACDFCAHAVPAAPNVGKRRPTLLQTAVSRMTRSRWWQEALRRPGLLRACDRSLFRGAFSGRRERIRVQSQEEERWLALNLVVDTKARDVFN</sequence>
<evidence type="ECO:0000313" key="2">
    <source>
        <dbReference type="Proteomes" id="UP000028990"/>
    </source>
</evidence>
<protein>
    <submittedName>
        <fullName evidence="1">Uncharacterized protein</fullName>
    </submittedName>
</protein>
<organism evidence="1 2">
    <name type="scientific">Fukomys damarensis</name>
    <name type="common">Damaraland mole rat</name>
    <name type="synonym">Cryptomys damarensis</name>
    <dbReference type="NCBI Taxonomy" id="885580"/>
    <lineage>
        <taxon>Eukaryota</taxon>
        <taxon>Metazoa</taxon>
        <taxon>Chordata</taxon>
        <taxon>Craniata</taxon>
        <taxon>Vertebrata</taxon>
        <taxon>Euteleostomi</taxon>
        <taxon>Mammalia</taxon>
        <taxon>Eutheria</taxon>
        <taxon>Euarchontoglires</taxon>
        <taxon>Glires</taxon>
        <taxon>Rodentia</taxon>
        <taxon>Hystricomorpha</taxon>
        <taxon>Bathyergidae</taxon>
        <taxon>Fukomys</taxon>
    </lineage>
</organism>
<evidence type="ECO:0000313" key="1">
    <source>
        <dbReference type="EMBL" id="KFO22087.1"/>
    </source>
</evidence>
<dbReference type="Proteomes" id="UP000028990">
    <property type="component" value="Unassembled WGS sequence"/>
</dbReference>
<keyword evidence="2" id="KW-1185">Reference proteome</keyword>
<dbReference type="AlphaFoldDB" id="A0A091CUC5"/>
<accession>A0A091CUC5</accession>
<proteinExistence type="predicted"/>
<dbReference type="EMBL" id="KN124137">
    <property type="protein sequence ID" value="KFO22087.1"/>
    <property type="molecule type" value="Genomic_DNA"/>
</dbReference>
<gene>
    <name evidence="1" type="ORF">H920_16524</name>
</gene>
<reference evidence="1 2" key="1">
    <citation type="submission" date="2013-11" db="EMBL/GenBank/DDBJ databases">
        <title>The Damaraland mole rat (Fukomys damarensis) genome and evolution of African mole rats.</title>
        <authorList>
            <person name="Gladyshev V.N."/>
            <person name="Fang X."/>
        </authorList>
    </citation>
    <scope>NUCLEOTIDE SEQUENCE [LARGE SCALE GENOMIC DNA]</scope>
    <source>
        <tissue evidence="1">Liver</tissue>
    </source>
</reference>